<dbReference type="EMBL" id="JAWWNJ010000164">
    <property type="protein sequence ID" value="KAK6977876.1"/>
    <property type="molecule type" value="Genomic_DNA"/>
</dbReference>
<reference evidence="1 2" key="1">
    <citation type="journal article" date="2024" name="J Genomics">
        <title>Draft genome sequencing and assembly of Favolaschia claudopus CIRM-BRFM 2984 isolated from oak limbs.</title>
        <authorList>
            <person name="Navarro D."/>
            <person name="Drula E."/>
            <person name="Chaduli D."/>
            <person name="Cazenave R."/>
            <person name="Ahrendt S."/>
            <person name="Wang J."/>
            <person name="Lipzen A."/>
            <person name="Daum C."/>
            <person name="Barry K."/>
            <person name="Grigoriev I.V."/>
            <person name="Favel A."/>
            <person name="Rosso M.N."/>
            <person name="Martin F."/>
        </authorList>
    </citation>
    <scope>NUCLEOTIDE SEQUENCE [LARGE SCALE GENOMIC DNA]</scope>
    <source>
        <strain evidence="1 2">CIRM-BRFM 2984</strain>
    </source>
</reference>
<gene>
    <name evidence="1" type="ORF">R3P38DRAFT_3236546</name>
</gene>
<name>A0AAV9ZCG8_9AGAR</name>
<protein>
    <submittedName>
        <fullName evidence="1">Uncharacterized protein</fullName>
    </submittedName>
</protein>
<sequence length="212" mass="23687">MTHASSKLRGLRTILFSDLTAPCPAYWAPFHSDTASGCLFRSADIAVVSEAYRYSIVREREDIDIETEIAQLTADRGDVAIKYLACIALGNWQEAYTKRKAKISAENLAFARRVAPQLRVRVARLLATASFARVFRAYNRDLTHLSEMTWLDIRRQVVAEMKTNSNASMIVGRTASTTSSKLDARRCPQCPSGSVARQVTDKLVLHIHTLIL</sequence>
<evidence type="ECO:0000313" key="2">
    <source>
        <dbReference type="Proteomes" id="UP001362999"/>
    </source>
</evidence>
<comment type="caution">
    <text evidence="1">The sequence shown here is derived from an EMBL/GenBank/DDBJ whole genome shotgun (WGS) entry which is preliminary data.</text>
</comment>
<dbReference type="AlphaFoldDB" id="A0AAV9ZCG8"/>
<evidence type="ECO:0000313" key="1">
    <source>
        <dbReference type="EMBL" id="KAK6977876.1"/>
    </source>
</evidence>
<dbReference type="Proteomes" id="UP001362999">
    <property type="component" value="Unassembled WGS sequence"/>
</dbReference>
<keyword evidence="2" id="KW-1185">Reference proteome</keyword>
<accession>A0AAV9ZCG8</accession>
<proteinExistence type="predicted"/>
<organism evidence="1 2">
    <name type="scientific">Favolaschia claudopus</name>
    <dbReference type="NCBI Taxonomy" id="2862362"/>
    <lineage>
        <taxon>Eukaryota</taxon>
        <taxon>Fungi</taxon>
        <taxon>Dikarya</taxon>
        <taxon>Basidiomycota</taxon>
        <taxon>Agaricomycotina</taxon>
        <taxon>Agaricomycetes</taxon>
        <taxon>Agaricomycetidae</taxon>
        <taxon>Agaricales</taxon>
        <taxon>Marasmiineae</taxon>
        <taxon>Mycenaceae</taxon>
        <taxon>Favolaschia</taxon>
    </lineage>
</organism>